<organism evidence="1 2">
    <name type="scientific">Necator americanus</name>
    <name type="common">Human hookworm</name>
    <dbReference type="NCBI Taxonomy" id="51031"/>
    <lineage>
        <taxon>Eukaryota</taxon>
        <taxon>Metazoa</taxon>
        <taxon>Ecdysozoa</taxon>
        <taxon>Nematoda</taxon>
        <taxon>Chromadorea</taxon>
        <taxon>Rhabditida</taxon>
        <taxon>Rhabditina</taxon>
        <taxon>Rhabditomorpha</taxon>
        <taxon>Strongyloidea</taxon>
        <taxon>Ancylostomatidae</taxon>
        <taxon>Bunostominae</taxon>
        <taxon>Necator</taxon>
    </lineage>
</organism>
<protein>
    <submittedName>
        <fullName evidence="1">Uncharacterized protein</fullName>
    </submittedName>
</protein>
<dbReference type="Proteomes" id="UP001303046">
    <property type="component" value="Unassembled WGS sequence"/>
</dbReference>
<comment type="caution">
    <text evidence="1">The sequence shown here is derived from an EMBL/GenBank/DDBJ whole genome shotgun (WGS) entry which is preliminary data.</text>
</comment>
<proteinExistence type="predicted"/>
<reference evidence="1 2" key="1">
    <citation type="submission" date="2023-08" db="EMBL/GenBank/DDBJ databases">
        <title>A Necator americanus chromosomal reference genome.</title>
        <authorList>
            <person name="Ilik V."/>
            <person name="Petrzelkova K.J."/>
            <person name="Pardy F."/>
            <person name="Fuh T."/>
            <person name="Niatou-Singa F.S."/>
            <person name="Gouil Q."/>
            <person name="Baker L."/>
            <person name="Ritchie M.E."/>
            <person name="Jex A.R."/>
            <person name="Gazzola D."/>
            <person name="Li H."/>
            <person name="Toshio Fujiwara R."/>
            <person name="Zhan B."/>
            <person name="Aroian R.V."/>
            <person name="Pafco B."/>
            <person name="Schwarz E.M."/>
        </authorList>
    </citation>
    <scope>NUCLEOTIDE SEQUENCE [LARGE SCALE GENOMIC DNA]</scope>
    <source>
        <strain evidence="1 2">Aroian</strain>
        <tissue evidence="1">Whole animal</tissue>
    </source>
</reference>
<dbReference type="EMBL" id="JAVFWL010000006">
    <property type="protein sequence ID" value="KAK6761383.1"/>
    <property type="molecule type" value="Genomic_DNA"/>
</dbReference>
<evidence type="ECO:0000313" key="2">
    <source>
        <dbReference type="Proteomes" id="UP001303046"/>
    </source>
</evidence>
<name>A0ABR1EFK1_NECAM</name>
<gene>
    <name evidence="1" type="primary">Necator_chrX.g22608</name>
    <name evidence="1" type="ORF">RB195_022445</name>
</gene>
<keyword evidence="2" id="KW-1185">Reference proteome</keyword>
<accession>A0ABR1EFK1</accession>
<evidence type="ECO:0000313" key="1">
    <source>
        <dbReference type="EMBL" id="KAK6761383.1"/>
    </source>
</evidence>
<sequence length="99" mass="10820">MNDFDNILAEIDISDTFAPIATAPRVLTRVVENSHLDLAGHLHSIQNACVELLERSKPKSPCTFCSTAENLDNYTTYRCNRFPDPVSKALPAARSASAA</sequence>